<dbReference type="AlphaFoldDB" id="A0A563E4E7"/>
<dbReference type="GO" id="GO:0009103">
    <property type="term" value="P:lipopolysaccharide biosynthetic process"/>
    <property type="evidence" value="ECO:0007669"/>
    <property type="project" value="TreeGrafter"/>
</dbReference>
<keyword evidence="3" id="KW-0012">Acyltransferase</keyword>
<keyword evidence="1" id="KW-1133">Transmembrane helix</keyword>
<evidence type="ECO:0000256" key="1">
    <source>
        <dbReference type="SAM" id="Phobius"/>
    </source>
</evidence>
<feature type="transmembrane region" description="Helical" evidence="1">
    <location>
        <begin position="367"/>
        <end position="387"/>
    </location>
</feature>
<dbReference type="InterPro" id="IPR050879">
    <property type="entry name" value="Acyltransferase_3"/>
</dbReference>
<dbReference type="InterPro" id="IPR002656">
    <property type="entry name" value="Acyl_transf_3_dom"/>
</dbReference>
<dbReference type="PANTHER" id="PTHR23028">
    <property type="entry name" value="ACETYLTRANSFERASE"/>
    <property type="match status" value="1"/>
</dbReference>
<dbReference type="RefSeq" id="WP_146315988.1">
    <property type="nucleotide sequence ID" value="NZ_VCQV01000007.1"/>
</dbReference>
<dbReference type="EMBL" id="VCQV01000007">
    <property type="protein sequence ID" value="TWP37123.1"/>
    <property type="molecule type" value="Genomic_DNA"/>
</dbReference>
<feature type="transmembrane region" description="Helical" evidence="1">
    <location>
        <begin position="414"/>
        <end position="432"/>
    </location>
</feature>
<keyword evidence="1" id="KW-0472">Membrane</keyword>
<dbReference type="OrthoDB" id="3404679at2"/>
<evidence type="ECO:0000259" key="2">
    <source>
        <dbReference type="Pfam" id="PF01757"/>
    </source>
</evidence>
<proteinExistence type="predicted"/>
<protein>
    <submittedName>
        <fullName evidence="3">Acyltransferase</fullName>
    </submittedName>
</protein>
<feature type="transmembrane region" description="Helical" evidence="1">
    <location>
        <begin position="148"/>
        <end position="165"/>
    </location>
</feature>
<dbReference type="GO" id="GO:0016020">
    <property type="term" value="C:membrane"/>
    <property type="evidence" value="ECO:0007669"/>
    <property type="project" value="TreeGrafter"/>
</dbReference>
<feature type="transmembrane region" description="Helical" evidence="1">
    <location>
        <begin position="293"/>
        <end position="312"/>
    </location>
</feature>
<comment type="caution">
    <text evidence="3">The sequence shown here is derived from an EMBL/GenBank/DDBJ whole genome shotgun (WGS) entry which is preliminary data.</text>
</comment>
<feature type="transmembrane region" description="Helical" evidence="1">
    <location>
        <begin position="12"/>
        <end position="33"/>
    </location>
</feature>
<accession>A0A563E4E7</accession>
<feature type="transmembrane region" description="Helical" evidence="1">
    <location>
        <begin position="76"/>
        <end position="95"/>
    </location>
</feature>
<name>A0A563E4E7_9MICO</name>
<feature type="domain" description="Acyltransferase 3" evidence="2">
    <location>
        <begin position="9"/>
        <end position="327"/>
    </location>
</feature>
<feature type="transmembrane region" description="Helical" evidence="1">
    <location>
        <begin position="205"/>
        <end position="223"/>
    </location>
</feature>
<evidence type="ECO:0000313" key="4">
    <source>
        <dbReference type="Proteomes" id="UP000320244"/>
    </source>
</evidence>
<reference evidence="3 4" key="1">
    <citation type="submission" date="2019-05" db="EMBL/GenBank/DDBJ databases">
        <authorList>
            <person name="Lee S.D."/>
        </authorList>
    </citation>
    <scope>NUCLEOTIDE SEQUENCE [LARGE SCALE GENOMIC DNA]</scope>
    <source>
        <strain evidence="3 4">C5-26</strain>
    </source>
</reference>
<gene>
    <name evidence="3" type="ORF">FGL98_06800</name>
</gene>
<dbReference type="GO" id="GO:0016747">
    <property type="term" value="F:acyltransferase activity, transferring groups other than amino-acyl groups"/>
    <property type="evidence" value="ECO:0007669"/>
    <property type="project" value="InterPro"/>
</dbReference>
<keyword evidence="4" id="KW-1185">Reference proteome</keyword>
<evidence type="ECO:0000313" key="3">
    <source>
        <dbReference type="EMBL" id="TWP37123.1"/>
    </source>
</evidence>
<feature type="transmembrane region" description="Helical" evidence="1">
    <location>
        <begin position="39"/>
        <end position="55"/>
    </location>
</feature>
<reference evidence="3 4" key="2">
    <citation type="submission" date="2019-08" db="EMBL/GenBank/DDBJ databases">
        <title>Jejuicoccus antrihumi gen. nov., sp. nov., a new member of the family Dermacoccaceae isolated from a cave.</title>
        <authorList>
            <person name="Schumann P."/>
            <person name="Kim I.S."/>
        </authorList>
    </citation>
    <scope>NUCLEOTIDE SEQUENCE [LARGE SCALE GENOMIC DNA]</scope>
    <source>
        <strain evidence="3 4">C5-26</strain>
    </source>
</reference>
<feature type="transmembrane region" description="Helical" evidence="1">
    <location>
        <begin position="261"/>
        <end position="281"/>
    </location>
</feature>
<feature type="transmembrane region" description="Helical" evidence="1">
    <location>
        <begin position="172"/>
        <end position="193"/>
    </location>
</feature>
<dbReference type="PANTHER" id="PTHR23028:SF53">
    <property type="entry name" value="ACYL_TRANSF_3 DOMAIN-CONTAINING PROTEIN"/>
    <property type="match status" value="1"/>
</dbReference>
<sequence>MPRSRGRFAAIDGYRGLFVILVMLYHFGVAALAGGWVGINHFFVFSGALITRMLVKEHSLTGRVAARRFYVRRVRRIVPPMLVLVIAVLIHTALFQSAVLKRQFGGDAFATLGFFLNWRLISRGDSYFDLFGQVSPLRHAWTLAVEEQFYVLAPFLILAICTFAIRRGRRATVALSLAALSALWTAHIGYHGVVSQARLYYGTDTRAQALLVGVAIGLLLGVDRSGREPAHLSRSATHLLAWVGLLVSLSAIFVLSPTSAWVYNKGGMLLFALGAGLMSFAAIDERGLLINRLFGWPPLVYLGRISYGLYLYHWPIHLWLPMHALPGLVSGAIQLLITLVVASLSFRHLELPIMMHGLRGIVSSARIRRTVPMAIVAATMAGSLALWQGTSTSLATVPPLRTDQPAYRAGSQQVPFALVGGSVAASLVLGWLPGHYRDEHLDNKTLLGCDLIDAPMIHDGHVATSPAPCNRWRDGWPAHVKTAGDKTVVVVAAEQFLVAHRTSQGTVEPGSAGMSALISHTLTAMWHNAQKAGASRMDVVNIPCRRIDRQLLAPSLQFYAALGSSDTLVDWANATIRRWVANTKGAALLDLHHQLCADGYHSTIHKVDLYHDTVHFAPRGAAMVWTWLAPAIRDNAPHASTTRG</sequence>
<dbReference type="Proteomes" id="UP000320244">
    <property type="component" value="Unassembled WGS sequence"/>
</dbReference>
<dbReference type="Pfam" id="PF01757">
    <property type="entry name" value="Acyl_transf_3"/>
    <property type="match status" value="1"/>
</dbReference>
<keyword evidence="1" id="KW-0812">Transmembrane</keyword>
<keyword evidence="3" id="KW-0808">Transferase</keyword>
<organism evidence="3 4">
    <name type="scientific">Leekyejoonella antrihumi</name>
    <dbReference type="NCBI Taxonomy" id="1660198"/>
    <lineage>
        <taxon>Bacteria</taxon>
        <taxon>Bacillati</taxon>
        <taxon>Actinomycetota</taxon>
        <taxon>Actinomycetes</taxon>
        <taxon>Micrococcales</taxon>
        <taxon>Dermacoccaceae</taxon>
        <taxon>Leekyejoonella</taxon>
    </lineage>
</organism>
<feature type="transmembrane region" description="Helical" evidence="1">
    <location>
        <begin position="235"/>
        <end position="255"/>
    </location>
</feature>
<feature type="transmembrane region" description="Helical" evidence="1">
    <location>
        <begin position="324"/>
        <end position="346"/>
    </location>
</feature>